<dbReference type="Proteomes" id="UP000315235">
    <property type="component" value="Unassembled WGS sequence"/>
</dbReference>
<protein>
    <submittedName>
        <fullName evidence="1">Type VI secretion system-associated protein TagF</fullName>
    </submittedName>
</protein>
<evidence type="ECO:0000313" key="1">
    <source>
        <dbReference type="EMBL" id="TRX76771.1"/>
    </source>
</evidence>
<evidence type="ECO:0000313" key="2">
    <source>
        <dbReference type="Proteomes" id="UP000315235"/>
    </source>
</evidence>
<gene>
    <name evidence="1" type="primary">tagF</name>
    <name evidence="1" type="ORF">FM069_01760</name>
</gene>
<accession>A0A553H545</accession>
<sequence>MEEGTNLFDELVAAPSLRFGLYGKLPAIGDFIVRGLARNQVEPVDQWLQHGLGTLQQSDPDWLQPYLVTPAWCFVLPRGQWGEVALCGVLMPSVDRVGRYFPLVALAELSEVQAADRPGLCSHLGELAAAMPSVLHEGLDPDAFMAKVDGLGFWPLSAPATVPSVFERFAWGDDCSLWWAATRPDQPYRQVSHRGRPDADLFRCLFGPRQG</sequence>
<dbReference type="NCBIfam" id="TIGR03373">
    <property type="entry name" value="VI_minor_4"/>
    <property type="match status" value="1"/>
</dbReference>
<dbReference type="OrthoDB" id="9801841at2"/>
<dbReference type="Pfam" id="PF09867">
    <property type="entry name" value="TagF_N"/>
    <property type="match status" value="1"/>
</dbReference>
<dbReference type="RefSeq" id="WP_143486497.1">
    <property type="nucleotide sequence ID" value="NZ_VJOY01000001.1"/>
</dbReference>
<dbReference type="InterPro" id="IPR017748">
    <property type="entry name" value="TagF"/>
</dbReference>
<dbReference type="AlphaFoldDB" id="A0A553H545"/>
<dbReference type="InterPro" id="IPR038225">
    <property type="entry name" value="TagF_sf"/>
</dbReference>
<name>A0A553H545_9PSED</name>
<keyword evidence="2" id="KW-1185">Reference proteome</keyword>
<dbReference type="Gene3D" id="3.40.1730.10">
    <property type="entry name" value="pa0076 domain"/>
    <property type="match status" value="1"/>
</dbReference>
<comment type="caution">
    <text evidence="1">The sequence shown here is derived from an EMBL/GenBank/DDBJ whole genome shotgun (WGS) entry which is preliminary data.</text>
</comment>
<organism evidence="1 2">
    <name type="scientific">Pseudomonas mangiferae</name>
    <dbReference type="NCBI Taxonomy" id="2593654"/>
    <lineage>
        <taxon>Bacteria</taxon>
        <taxon>Pseudomonadati</taxon>
        <taxon>Pseudomonadota</taxon>
        <taxon>Gammaproteobacteria</taxon>
        <taxon>Pseudomonadales</taxon>
        <taxon>Pseudomonadaceae</taxon>
        <taxon>Pseudomonas</taxon>
    </lineage>
</organism>
<dbReference type="EMBL" id="VJOY01000001">
    <property type="protein sequence ID" value="TRX76771.1"/>
    <property type="molecule type" value="Genomic_DNA"/>
</dbReference>
<proteinExistence type="predicted"/>
<reference evidence="1 2" key="1">
    <citation type="submission" date="2019-07" db="EMBL/GenBank/DDBJ databases">
        <title>Pseudomonas mangiferae sp. nov., isolated from bark of mango tree in Thailand.</title>
        <authorList>
            <person name="Srisuk N."/>
            <person name="Anurat P."/>
        </authorList>
    </citation>
    <scope>NUCLEOTIDE SEQUENCE [LARGE SCALE GENOMIC DNA]</scope>
    <source>
        <strain evidence="1 2">DMKU_BBB3-04</strain>
    </source>
</reference>